<name>A0A1R1PTI5_ZANCU</name>
<gene>
    <name evidence="1" type="ORF">AX774_g2229</name>
</gene>
<comment type="caution">
    <text evidence="1">The sequence shown here is derived from an EMBL/GenBank/DDBJ whole genome shotgun (WGS) entry which is preliminary data.</text>
</comment>
<dbReference type="Proteomes" id="UP000188320">
    <property type="component" value="Unassembled WGS sequence"/>
</dbReference>
<evidence type="ECO:0000313" key="1">
    <source>
        <dbReference type="EMBL" id="OMH84254.1"/>
    </source>
</evidence>
<accession>A0A1R1PTI5</accession>
<dbReference type="AlphaFoldDB" id="A0A1R1PTI5"/>
<protein>
    <submittedName>
        <fullName evidence="1">Uncharacterized protein</fullName>
    </submittedName>
</protein>
<reference evidence="2" key="1">
    <citation type="submission" date="2017-01" db="EMBL/GenBank/DDBJ databases">
        <authorList>
            <person name="Wang Y."/>
            <person name="White M."/>
            <person name="Kvist S."/>
            <person name="Moncalvo J.-M."/>
        </authorList>
    </citation>
    <scope>NUCLEOTIDE SEQUENCE [LARGE SCALE GENOMIC DNA]</scope>
    <source>
        <strain evidence="2">COL-18-3</strain>
    </source>
</reference>
<sequence length="142" mass="15628">MIPTYEPCLSVEQNESKLYDNSFCDSVYPPNAAPVNFCSASELRIKTTCGTRTTFAHSLTCDALMFSSPVTFNWAGHWLITQSLIRLPSLAIAIDVAGITISVSLPFGVRAALIITPFQKFDTWNESPVSDLSKWLVLPVPN</sequence>
<keyword evidence="2" id="KW-1185">Reference proteome</keyword>
<evidence type="ECO:0000313" key="2">
    <source>
        <dbReference type="Proteomes" id="UP000188320"/>
    </source>
</evidence>
<organism evidence="1 2">
    <name type="scientific">Zancudomyces culisetae</name>
    <name type="common">Gut fungus</name>
    <name type="synonym">Smittium culisetae</name>
    <dbReference type="NCBI Taxonomy" id="1213189"/>
    <lineage>
        <taxon>Eukaryota</taxon>
        <taxon>Fungi</taxon>
        <taxon>Fungi incertae sedis</taxon>
        <taxon>Zoopagomycota</taxon>
        <taxon>Kickxellomycotina</taxon>
        <taxon>Harpellomycetes</taxon>
        <taxon>Harpellales</taxon>
        <taxon>Legeriomycetaceae</taxon>
        <taxon>Zancudomyces</taxon>
    </lineage>
</organism>
<dbReference type="EMBL" id="LSSK01000227">
    <property type="protein sequence ID" value="OMH84254.1"/>
    <property type="molecule type" value="Genomic_DNA"/>
</dbReference>
<proteinExistence type="predicted"/>